<feature type="compositionally biased region" description="Low complexity" evidence="1">
    <location>
        <begin position="300"/>
        <end position="333"/>
    </location>
</feature>
<organism evidence="2 3">
    <name type="scientific">Ladona fulva</name>
    <name type="common">Scarce chaser dragonfly</name>
    <name type="synonym">Libellula fulva</name>
    <dbReference type="NCBI Taxonomy" id="123851"/>
    <lineage>
        <taxon>Eukaryota</taxon>
        <taxon>Metazoa</taxon>
        <taxon>Ecdysozoa</taxon>
        <taxon>Arthropoda</taxon>
        <taxon>Hexapoda</taxon>
        <taxon>Insecta</taxon>
        <taxon>Pterygota</taxon>
        <taxon>Palaeoptera</taxon>
        <taxon>Odonata</taxon>
        <taxon>Epiprocta</taxon>
        <taxon>Anisoptera</taxon>
        <taxon>Libelluloidea</taxon>
        <taxon>Libellulidae</taxon>
        <taxon>Ladona</taxon>
    </lineage>
</organism>
<evidence type="ECO:0000313" key="3">
    <source>
        <dbReference type="Proteomes" id="UP000792457"/>
    </source>
</evidence>
<dbReference type="AlphaFoldDB" id="A0A8K0P8K9"/>
<feature type="compositionally biased region" description="Acidic residues" evidence="1">
    <location>
        <begin position="189"/>
        <end position="252"/>
    </location>
</feature>
<sequence length="370" mass="38947">MSAMMDAPISGSVCPIRQATVQPTPAPSVPTIISVGPTLSRPDDQSLSHDDSHGMHSGSIEMDRPAVSVVMKVSESVTEGHDPSEIMQPNPPLGISGLQSQVVAMVSPRQQQPVDGAVPGPSGLTPMGSVCGVKRSREVAVDGSDGVLVGGSGKQMKRSRMVPAESGASTSREEPEVREATSSQRPDHEEEEDEIIVVDSDEVEGVVEEAEEGLGEEDEEEEGGQRDGEEDDDGVDEENEEELGYEEGEMVDDGGRDGVSTMAEEQEAERRGETNDDVVFVDEPGMSSRERMGGGEVPDQSSGASVSHSSGSQVNTVLSATSATVPTSSSPAVIVTPRLAPASGAPSSRSLHPVGRFQQQQHHHPQQQQL</sequence>
<accession>A0A8K0P8K9</accession>
<comment type="caution">
    <text evidence="2">The sequence shown here is derived from an EMBL/GenBank/DDBJ whole genome shotgun (WGS) entry which is preliminary data.</text>
</comment>
<evidence type="ECO:0000256" key="1">
    <source>
        <dbReference type="SAM" id="MobiDB-lite"/>
    </source>
</evidence>
<feature type="non-terminal residue" evidence="2">
    <location>
        <position position="1"/>
    </location>
</feature>
<reference evidence="2" key="1">
    <citation type="submission" date="2013-04" db="EMBL/GenBank/DDBJ databases">
        <authorList>
            <person name="Qu J."/>
            <person name="Murali S.C."/>
            <person name="Bandaranaike D."/>
            <person name="Bellair M."/>
            <person name="Blankenburg K."/>
            <person name="Chao H."/>
            <person name="Dinh H."/>
            <person name="Doddapaneni H."/>
            <person name="Downs B."/>
            <person name="Dugan-Rocha S."/>
            <person name="Elkadiri S."/>
            <person name="Gnanaolivu R.D."/>
            <person name="Hernandez B."/>
            <person name="Javaid M."/>
            <person name="Jayaseelan J.C."/>
            <person name="Lee S."/>
            <person name="Li M."/>
            <person name="Ming W."/>
            <person name="Munidasa M."/>
            <person name="Muniz J."/>
            <person name="Nguyen L."/>
            <person name="Ongeri F."/>
            <person name="Osuji N."/>
            <person name="Pu L.-L."/>
            <person name="Puazo M."/>
            <person name="Qu C."/>
            <person name="Quiroz J."/>
            <person name="Raj R."/>
            <person name="Weissenberger G."/>
            <person name="Xin Y."/>
            <person name="Zou X."/>
            <person name="Han Y."/>
            <person name="Richards S."/>
            <person name="Worley K."/>
            <person name="Muzny D."/>
            <person name="Gibbs R."/>
        </authorList>
    </citation>
    <scope>NUCLEOTIDE SEQUENCE</scope>
    <source>
        <strain evidence="2">Sampled in the wild</strain>
    </source>
</reference>
<keyword evidence="3" id="KW-1185">Reference proteome</keyword>
<name>A0A8K0P8K9_LADFU</name>
<protein>
    <submittedName>
        <fullName evidence="2">Uncharacterized protein</fullName>
    </submittedName>
</protein>
<feature type="compositionally biased region" description="Basic residues" evidence="1">
    <location>
        <begin position="361"/>
        <end position="370"/>
    </location>
</feature>
<proteinExistence type="predicted"/>
<dbReference type="Proteomes" id="UP000792457">
    <property type="component" value="Unassembled WGS sequence"/>
</dbReference>
<reference evidence="2" key="2">
    <citation type="submission" date="2017-10" db="EMBL/GenBank/DDBJ databases">
        <title>Ladona fulva Genome sequencing and assembly.</title>
        <authorList>
            <person name="Murali S."/>
            <person name="Richards S."/>
            <person name="Bandaranaike D."/>
            <person name="Bellair M."/>
            <person name="Blankenburg K."/>
            <person name="Chao H."/>
            <person name="Dinh H."/>
            <person name="Doddapaneni H."/>
            <person name="Dugan-Rocha S."/>
            <person name="Elkadiri S."/>
            <person name="Gnanaolivu R."/>
            <person name="Hernandez B."/>
            <person name="Skinner E."/>
            <person name="Javaid M."/>
            <person name="Lee S."/>
            <person name="Li M."/>
            <person name="Ming W."/>
            <person name="Munidasa M."/>
            <person name="Muniz J."/>
            <person name="Nguyen L."/>
            <person name="Hughes D."/>
            <person name="Osuji N."/>
            <person name="Pu L.-L."/>
            <person name="Puazo M."/>
            <person name="Qu C."/>
            <person name="Quiroz J."/>
            <person name="Raj R."/>
            <person name="Weissenberger G."/>
            <person name="Xin Y."/>
            <person name="Zou X."/>
            <person name="Han Y."/>
            <person name="Worley K."/>
            <person name="Muzny D."/>
            <person name="Gibbs R."/>
        </authorList>
    </citation>
    <scope>NUCLEOTIDE SEQUENCE</scope>
    <source>
        <strain evidence="2">Sampled in the wild</strain>
    </source>
</reference>
<gene>
    <name evidence="2" type="ORF">J437_LFUL018129</name>
</gene>
<feature type="region of interest" description="Disordered" evidence="1">
    <location>
        <begin position="36"/>
        <end position="59"/>
    </location>
</feature>
<feature type="compositionally biased region" description="Basic and acidic residues" evidence="1">
    <location>
        <begin position="41"/>
        <end position="54"/>
    </location>
</feature>
<dbReference type="EMBL" id="KZ309256">
    <property type="protein sequence ID" value="KAG8237966.1"/>
    <property type="molecule type" value="Genomic_DNA"/>
</dbReference>
<feature type="region of interest" description="Disordered" evidence="1">
    <location>
        <begin position="144"/>
        <end position="370"/>
    </location>
</feature>
<evidence type="ECO:0000313" key="2">
    <source>
        <dbReference type="EMBL" id="KAG8237966.1"/>
    </source>
</evidence>